<name>A0ABX7KCM9_9SPHN</name>
<organism evidence="2 3">
    <name type="scientific">Tsuneonella flava</name>
    <dbReference type="NCBI Taxonomy" id="2055955"/>
    <lineage>
        <taxon>Bacteria</taxon>
        <taxon>Pseudomonadati</taxon>
        <taxon>Pseudomonadota</taxon>
        <taxon>Alphaproteobacteria</taxon>
        <taxon>Sphingomonadales</taxon>
        <taxon>Erythrobacteraceae</taxon>
        <taxon>Tsuneonella</taxon>
    </lineage>
</organism>
<dbReference type="PANTHER" id="PTHR12121">
    <property type="entry name" value="CARBON CATABOLITE REPRESSOR PROTEIN 4"/>
    <property type="match status" value="1"/>
</dbReference>
<accession>A0ABX7KCM9</accession>
<dbReference type="Proteomes" id="UP000663637">
    <property type="component" value="Chromosome"/>
</dbReference>
<reference evidence="2 3" key="1">
    <citation type="submission" date="2020-09" db="EMBL/GenBank/DDBJ databases">
        <title>Complete genome sequence of altererythrobacter flavus SS-21NJ, isolated from Dongying oil sludge in Shandong province.</title>
        <authorList>
            <person name="Sun S."/>
            <person name="Zhang Z."/>
        </authorList>
    </citation>
    <scope>NUCLEOTIDE SEQUENCE [LARGE SCALE GENOMIC DNA]</scope>
    <source>
        <strain evidence="2 3">SS-21NJ</strain>
    </source>
</reference>
<dbReference type="GO" id="GO:0004519">
    <property type="term" value="F:endonuclease activity"/>
    <property type="evidence" value="ECO:0007669"/>
    <property type="project" value="UniProtKB-KW"/>
</dbReference>
<dbReference type="CDD" id="cd09083">
    <property type="entry name" value="EEP-1"/>
    <property type="match status" value="1"/>
</dbReference>
<gene>
    <name evidence="2" type="ORF">IDJ81_03510</name>
</gene>
<dbReference type="PANTHER" id="PTHR12121:SF36">
    <property type="entry name" value="ENDONUCLEASE_EXONUCLEASE_PHOSPHATASE DOMAIN-CONTAINING PROTEIN"/>
    <property type="match status" value="1"/>
</dbReference>
<evidence type="ECO:0000313" key="2">
    <source>
        <dbReference type="EMBL" id="QSB45222.1"/>
    </source>
</evidence>
<protein>
    <submittedName>
        <fullName evidence="2">Endonuclease/exonuclease/phosphatase family protein</fullName>
    </submittedName>
</protein>
<evidence type="ECO:0000313" key="3">
    <source>
        <dbReference type="Proteomes" id="UP000663637"/>
    </source>
</evidence>
<dbReference type="InterPro" id="IPR005135">
    <property type="entry name" value="Endo/exonuclease/phosphatase"/>
</dbReference>
<dbReference type="Pfam" id="PF03372">
    <property type="entry name" value="Exo_endo_phos"/>
    <property type="match status" value="1"/>
</dbReference>
<keyword evidence="2" id="KW-0255">Endonuclease</keyword>
<dbReference type="Gene3D" id="3.60.10.10">
    <property type="entry name" value="Endonuclease/exonuclease/phosphatase"/>
    <property type="match status" value="1"/>
</dbReference>
<proteinExistence type="predicted"/>
<keyword evidence="2" id="KW-0378">Hydrolase</keyword>
<dbReference type="SUPFAM" id="SSF56219">
    <property type="entry name" value="DNase I-like"/>
    <property type="match status" value="1"/>
</dbReference>
<dbReference type="InterPro" id="IPR050410">
    <property type="entry name" value="CCR4/nocturin_mRNA_transcr"/>
</dbReference>
<dbReference type="PROSITE" id="PS51257">
    <property type="entry name" value="PROKAR_LIPOPROTEIN"/>
    <property type="match status" value="1"/>
</dbReference>
<evidence type="ECO:0000259" key="1">
    <source>
        <dbReference type="Pfam" id="PF03372"/>
    </source>
</evidence>
<keyword evidence="2" id="KW-0540">Nuclease</keyword>
<dbReference type="InterPro" id="IPR036691">
    <property type="entry name" value="Endo/exonu/phosph_ase_sf"/>
</dbReference>
<feature type="domain" description="Endonuclease/exonuclease/phosphatase" evidence="1">
    <location>
        <begin position="34"/>
        <end position="280"/>
    </location>
</feature>
<keyword evidence="3" id="KW-1185">Reference proteome</keyword>
<dbReference type="EMBL" id="CP061510">
    <property type="protein sequence ID" value="QSB45222.1"/>
    <property type="molecule type" value="Genomic_DNA"/>
</dbReference>
<sequence>MLRGVLTLAFATLLAACVTTPHGDTGAPGEIRAMTYNIRLDLASDGANAWPHRSDMAAAVIRREAPDIIGMQEVLLHQKHDLQTALPDYTLIGVGRDDGVDAGEFSPLGWRRDRFEAIDTGSFWLSPTPAAPGKGWDAAYPRVATWAVLRDRRSGQRIRVLNTHFDHVGTIARDRSAHMIADWVAQVGYANMPTLVMGDFNAGLSSAPMAILTGANTVRLRDSRNASESAPYGPPGTFTGFHIDADDAEAIDHILLSPTIRVLRYAVITQHWAGRLPSDHYPVVADLRIGR</sequence>
<dbReference type="RefSeq" id="WP_205443929.1">
    <property type="nucleotide sequence ID" value="NZ_CP061510.1"/>
</dbReference>